<evidence type="ECO:0000313" key="16">
    <source>
        <dbReference type="EMBL" id="KAL3753264.1"/>
    </source>
</evidence>
<evidence type="ECO:0000256" key="1">
    <source>
        <dbReference type="ARBA" id="ARBA00004251"/>
    </source>
</evidence>
<dbReference type="PROSITE" id="PS51473">
    <property type="entry name" value="GNK2"/>
    <property type="match status" value="1"/>
</dbReference>
<dbReference type="GO" id="GO:0050832">
    <property type="term" value="P:defense response to fungus"/>
    <property type="evidence" value="ECO:0007669"/>
    <property type="project" value="UniProtKB-KW"/>
</dbReference>
<keyword evidence="2" id="KW-0929">Antimicrobial</keyword>
<comment type="caution">
    <text evidence="16">The sequence shown here is derived from an EMBL/GenBank/DDBJ whole genome shotgun (WGS) entry which is preliminary data.</text>
</comment>
<proteinExistence type="inferred from homology"/>
<keyword evidence="4" id="KW-0945">Host-virus interaction</keyword>
<evidence type="ECO:0000259" key="15">
    <source>
        <dbReference type="PROSITE" id="PS51473"/>
    </source>
</evidence>
<dbReference type="GO" id="GO:0031640">
    <property type="term" value="P:killing of cells of another organism"/>
    <property type="evidence" value="ECO:0007669"/>
    <property type="project" value="UniProtKB-KW"/>
</dbReference>
<dbReference type="PANTHER" id="PTHR32080">
    <property type="entry name" value="ANTIFUNGAL PROTEIN GINKBILOBIN-2-LIKE"/>
    <property type="match status" value="1"/>
</dbReference>
<dbReference type="GO" id="GO:0005886">
    <property type="term" value="C:plasma membrane"/>
    <property type="evidence" value="ECO:0007669"/>
    <property type="project" value="UniProtKB-SubCell"/>
</dbReference>
<evidence type="ECO:0000256" key="4">
    <source>
        <dbReference type="ARBA" id="ARBA00022581"/>
    </source>
</evidence>
<dbReference type="AlphaFoldDB" id="A0ABD3LND9"/>
<dbReference type="PANTHER" id="PTHR32080:SF54">
    <property type="entry name" value="GNK2-HOMOLOGOUS DOMAIN-CONTAINING PROTEIN"/>
    <property type="match status" value="1"/>
</dbReference>
<evidence type="ECO:0000256" key="11">
    <source>
        <dbReference type="ARBA" id="ARBA00023035"/>
    </source>
</evidence>
<evidence type="ECO:0000256" key="5">
    <source>
        <dbReference type="ARBA" id="ARBA00022729"/>
    </source>
</evidence>
<keyword evidence="6" id="KW-0430">Lectin</keyword>
<dbReference type="GO" id="GO:0042742">
    <property type="term" value="P:defense response to bacterium"/>
    <property type="evidence" value="ECO:0007669"/>
    <property type="project" value="UniProtKB-KW"/>
</dbReference>
<evidence type="ECO:0000256" key="9">
    <source>
        <dbReference type="ARBA" id="ARBA00022949"/>
    </source>
</evidence>
<dbReference type="GO" id="GO:0009506">
    <property type="term" value="C:plasmodesma"/>
    <property type="evidence" value="ECO:0007669"/>
    <property type="project" value="UniProtKB-SubCell"/>
</dbReference>
<evidence type="ECO:0000256" key="6">
    <source>
        <dbReference type="ARBA" id="ARBA00022734"/>
    </source>
</evidence>
<comment type="similarity">
    <text evidence="14">Belongs to the cysteine-rich repeat secretory protein family. Plasmodesmata-located proteins (PDLD) subfamily.</text>
</comment>
<keyword evidence="12" id="KW-1015">Disulfide bond</keyword>
<keyword evidence="10" id="KW-0044">Antibiotic</keyword>
<dbReference type="CDD" id="cd23509">
    <property type="entry name" value="Gnk2-like"/>
    <property type="match status" value="1"/>
</dbReference>
<dbReference type="EMBL" id="JBJKBG010000001">
    <property type="protein sequence ID" value="KAL3753264.1"/>
    <property type="molecule type" value="Genomic_DNA"/>
</dbReference>
<dbReference type="GO" id="GO:0005537">
    <property type="term" value="F:D-mannose binding"/>
    <property type="evidence" value="ECO:0007669"/>
    <property type="project" value="UniProtKB-KW"/>
</dbReference>
<dbReference type="Pfam" id="PF01657">
    <property type="entry name" value="Stress-antifung"/>
    <property type="match status" value="1"/>
</dbReference>
<dbReference type="InterPro" id="IPR051378">
    <property type="entry name" value="Cell2Cell_Antifungal"/>
</dbReference>
<keyword evidence="7" id="KW-0677">Repeat</keyword>
<dbReference type="InterPro" id="IPR038408">
    <property type="entry name" value="GNK2_sf"/>
</dbReference>
<evidence type="ECO:0000256" key="3">
    <source>
        <dbReference type="ARBA" id="ARBA00022577"/>
    </source>
</evidence>
<gene>
    <name evidence="16" type="ORF">ACJRO7_000630</name>
</gene>
<sequence length="101" mass="11139">MSDDPYANSMAYILKDMVTVTPSDVDYDYSTTSPYTAAAAYGHATCSQAVSYSDCGICMGSIKSQILAICPNSLGLQAKLEHCRIRYENYSFNGLVVWRRT</sequence>
<dbReference type="Gene3D" id="3.30.430.20">
    <property type="entry name" value="Gnk2 domain, C-X8-C-X2-C motif"/>
    <property type="match status" value="1"/>
</dbReference>
<feature type="domain" description="Gnk2-homologous" evidence="15">
    <location>
        <begin position="1"/>
        <end position="92"/>
    </location>
</feature>
<protein>
    <recommendedName>
        <fullName evidence="15">Gnk2-homologous domain-containing protein</fullName>
    </recommendedName>
</protein>
<evidence type="ECO:0000256" key="8">
    <source>
        <dbReference type="ARBA" id="ARBA00022821"/>
    </source>
</evidence>
<evidence type="ECO:0000256" key="2">
    <source>
        <dbReference type="ARBA" id="ARBA00022529"/>
    </source>
</evidence>
<name>A0ABD3LND9_EUCGL</name>
<dbReference type="Proteomes" id="UP001634007">
    <property type="component" value="Unassembled WGS sequence"/>
</dbReference>
<evidence type="ECO:0000313" key="17">
    <source>
        <dbReference type="Proteomes" id="UP001634007"/>
    </source>
</evidence>
<dbReference type="InterPro" id="IPR002902">
    <property type="entry name" value="GNK2"/>
</dbReference>
<comment type="subcellular location">
    <subcellularLocation>
        <location evidence="13">Cell junction</location>
        <location evidence="13">Plasmodesma</location>
    </subcellularLocation>
    <subcellularLocation>
        <location evidence="1">Cell membrane</location>
        <topology evidence="1">Single-pass type I membrane protein</topology>
    </subcellularLocation>
</comment>
<evidence type="ECO:0000256" key="14">
    <source>
        <dbReference type="ARBA" id="ARBA00038393"/>
    </source>
</evidence>
<evidence type="ECO:0000256" key="13">
    <source>
        <dbReference type="ARBA" id="ARBA00024184"/>
    </source>
</evidence>
<evidence type="ECO:0000256" key="7">
    <source>
        <dbReference type="ARBA" id="ARBA00022737"/>
    </source>
</evidence>
<keyword evidence="17" id="KW-1185">Reference proteome</keyword>
<reference evidence="16 17" key="1">
    <citation type="submission" date="2024-11" db="EMBL/GenBank/DDBJ databases">
        <title>Chromosome-level genome assembly of Eucalyptus globulus Labill. provides insights into its genome evolution.</title>
        <authorList>
            <person name="Li X."/>
        </authorList>
    </citation>
    <scope>NUCLEOTIDE SEQUENCE [LARGE SCALE GENOMIC DNA]</scope>
    <source>
        <strain evidence="16">CL2024</strain>
        <tissue evidence="16">Fresh tender leaves</tissue>
    </source>
</reference>
<keyword evidence="11" id="KW-0465">Mannose-binding</keyword>
<keyword evidence="9" id="KW-0965">Cell junction</keyword>
<keyword evidence="5" id="KW-0732">Signal</keyword>
<evidence type="ECO:0000256" key="12">
    <source>
        <dbReference type="ARBA" id="ARBA00023157"/>
    </source>
</evidence>
<organism evidence="16 17">
    <name type="scientific">Eucalyptus globulus</name>
    <name type="common">Tasmanian blue gum</name>
    <dbReference type="NCBI Taxonomy" id="34317"/>
    <lineage>
        <taxon>Eukaryota</taxon>
        <taxon>Viridiplantae</taxon>
        <taxon>Streptophyta</taxon>
        <taxon>Embryophyta</taxon>
        <taxon>Tracheophyta</taxon>
        <taxon>Spermatophyta</taxon>
        <taxon>Magnoliopsida</taxon>
        <taxon>eudicotyledons</taxon>
        <taxon>Gunneridae</taxon>
        <taxon>Pentapetalae</taxon>
        <taxon>rosids</taxon>
        <taxon>malvids</taxon>
        <taxon>Myrtales</taxon>
        <taxon>Myrtaceae</taxon>
        <taxon>Myrtoideae</taxon>
        <taxon>Eucalypteae</taxon>
        <taxon>Eucalyptus</taxon>
    </lineage>
</organism>
<accession>A0ABD3LND9</accession>
<keyword evidence="8" id="KW-0611">Plant defense</keyword>
<keyword evidence="3" id="KW-0295">Fungicide</keyword>
<evidence type="ECO:0000256" key="10">
    <source>
        <dbReference type="ARBA" id="ARBA00023022"/>
    </source>
</evidence>